<evidence type="ECO:0000313" key="7">
    <source>
        <dbReference type="Proteomes" id="UP000515159"/>
    </source>
</evidence>
<name>A0A6P8P5B1_GEOSA</name>
<dbReference type="InterPro" id="IPR000742">
    <property type="entry name" value="EGF"/>
</dbReference>
<dbReference type="Gene3D" id="2.10.25.10">
    <property type="entry name" value="Laminin"/>
    <property type="match status" value="1"/>
</dbReference>
<dbReference type="KEGG" id="gsh:117352194"/>
<dbReference type="SUPFAM" id="SSF57196">
    <property type="entry name" value="EGF/Laminin"/>
    <property type="match status" value="2"/>
</dbReference>
<dbReference type="AlphaFoldDB" id="A0A6P8P5B1"/>
<keyword evidence="3" id="KW-1015">Disulfide bond</keyword>
<dbReference type="FunCoup" id="A0A6P8P5B1">
    <property type="interactions" value="73"/>
</dbReference>
<dbReference type="GeneID" id="117352194"/>
<feature type="signal peptide" evidence="5">
    <location>
        <begin position="1"/>
        <end position="25"/>
    </location>
</feature>
<evidence type="ECO:0000256" key="5">
    <source>
        <dbReference type="SAM" id="SignalP"/>
    </source>
</evidence>
<keyword evidence="7" id="KW-1185">Reference proteome</keyword>
<dbReference type="FunFam" id="2.10.25.10:FF:000421">
    <property type="entry name" value="Teratocarcinoma-derived growth factor"/>
    <property type="match status" value="1"/>
</dbReference>
<dbReference type="InterPro" id="IPR019011">
    <property type="entry name" value="Cryptic/Cripto_CFC-dom"/>
</dbReference>
<reference evidence="8" key="1">
    <citation type="submission" date="2025-08" db="UniProtKB">
        <authorList>
            <consortium name="RefSeq"/>
        </authorList>
    </citation>
    <scope>IDENTIFICATION</scope>
</reference>
<dbReference type="Pfam" id="PF09443">
    <property type="entry name" value="CFC"/>
    <property type="match status" value="1"/>
</dbReference>
<protein>
    <submittedName>
        <fullName evidence="8">Cryptic protein-like isoform X1</fullName>
    </submittedName>
</protein>
<dbReference type="Proteomes" id="UP000515159">
    <property type="component" value="Chromosome 1"/>
</dbReference>
<keyword evidence="5" id="KW-0732">Signal</keyword>
<evidence type="ECO:0000259" key="6">
    <source>
        <dbReference type="PROSITE" id="PS00022"/>
    </source>
</evidence>
<evidence type="ECO:0000313" key="8">
    <source>
        <dbReference type="RefSeq" id="XP_033784357.1"/>
    </source>
</evidence>
<dbReference type="CDD" id="cd00054">
    <property type="entry name" value="EGF_CA"/>
    <property type="match status" value="1"/>
</dbReference>
<keyword evidence="2" id="KW-0245">EGF-like domain</keyword>
<gene>
    <name evidence="8" type="primary">LOC117352194</name>
</gene>
<dbReference type="GO" id="GO:0007165">
    <property type="term" value="P:signal transduction"/>
    <property type="evidence" value="ECO:0007669"/>
    <property type="project" value="UniProtKB-ARBA"/>
</dbReference>
<feature type="chain" id="PRO_5027654954" evidence="5">
    <location>
        <begin position="26"/>
        <end position="194"/>
    </location>
</feature>
<evidence type="ECO:0000256" key="1">
    <source>
        <dbReference type="ARBA" id="ARBA00007384"/>
    </source>
</evidence>
<accession>A0A6P8P5B1</accession>
<sequence length="194" mass="21845">MYRGCHVRFASIAFTLMIIPHGIGSEQVDSEGLDVTPRMLQPRNHSTSLEAFNELQSTSESRKPLFSGAYVPFTGLTESSKLNRNCCQNGGTCILGSFCACPKHFAGRHCEHDERRKNCGNYVKHGDWIHKGCQLCRCGYGTLHCFSEPAQENCDPKEEDEYRMLYSPASHLRPAAYLVMATLFLAHRIINHEC</sequence>
<dbReference type="PROSITE" id="PS00022">
    <property type="entry name" value="EGF_1"/>
    <property type="match status" value="1"/>
</dbReference>
<proteinExistence type="inferred from homology"/>
<dbReference type="InParanoid" id="A0A6P8P5B1"/>
<evidence type="ECO:0000256" key="2">
    <source>
        <dbReference type="ARBA" id="ARBA00022536"/>
    </source>
</evidence>
<evidence type="ECO:0000256" key="3">
    <source>
        <dbReference type="ARBA" id="ARBA00023157"/>
    </source>
</evidence>
<evidence type="ECO:0000256" key="4">
    <source>
        <dbReference type="ARBA" id="ARBA00023180"/>
    </source>
</evidence>
<keyword evidence="4" id="KW-0325">Glycoprotein</keyword>
<comment type="similarity">
    <text evidence="1">Belongs to the EGF-CFC (Cripto-1/FRL1/Cryptic) family.</text>
</comment>
<organism evidence="7 8">
    <name type="scientific">Geotrypetes seraphini</name>
    <name type="common">Gaboon caecilian</name>
    <name type="synonym">Caecilia seraphini</name>
    <dbReference type="NCBI Taxonomy" id="260995"/>
    <lineage>
        <taxon>Eukaryota</taxon>
        <taxon>Metazoa</taxon>
        <taxon>Chordata</taxon>
        <taxon>Craniata</taxon>
        <taxon>Vertebrata</taxon>
        <taxon>Euteleostomi</taxon>
        <taxon>Amphibia</taxon>
        <taxon>Gymnophiona</taxon>
        <taxon>Geotrypetes</taxon>
    </lineage>
</organism>
<feature type="domain" description="EGF-like" evidence="6">
    <location>
        <begin position="99"/>
        <end position="110"/>
    </location>
</feature>
<dbReference type="RefSeq" id="XP_033784357.1">
    <property type="nucleotide sequence ID" value="XM_033928466.1"/>
</dbReference>
<dbReference type="OrthoDB" id="9893603at2759"/>